<organism evidence="1 2">
    <name type="scientific">Lojkania enalia</name>
    <dbReference type="NCBI Taxonomy" id="147567"/>
    <lineage>
        <taxon>Eukaryota</taxon>
        <taxon>Fungi</taxon>
        <taxon>Dikarya</taxon>
        <taxon>Ascomycota</taxon>
        <taxon>Pezizomycotina</taxon>
        <taxon>Dothideomycetes</taxon>
        <taxon>Pleosporomycetidae</taxon>
        <taxon>Pleosporales</taxon>
        <taxon>Pleosporales incertae sedis</taxon>
        <taxon>Lojkania</taxon>
    </lineage>
</organism>
<accession>A0A9P4N5N4</accession>
<dbReference type="Proteomes" id="UP000800093">
    <property type="component" value="Unassembled WGS sequence"/>
</dbReference>
<name>A0A9P4N5N4_9PLEO</name>
<gene>
    <name evidence="1" type="ORF">CC78DRAFT_614241</name>
</gene>
<keyword evidence="2" id="KW-1185">Reference proteome</keyword>
<dbReference type="EMBL" id="ML986592">
    <property type="protein sequence ID" value="KAF2267297.1"/>
    <property type="molecule type" value="Genomic_DNA"/>
</dbReference>
<evidence type="ECO:0000313" key="1">
    <source>
        <dbReference type="EMBL" id="KAF2267297.1"/>
    </source>
</evidence>
<evidence type="ECO:0000313" key="2">
    <source>
        <dbReference type="Proteomes" id="UP000800093"/>
    </source>
</evidence>
<protein>
    <submittedName>
        <fullName evidence="1">Uncharacterized protein</fullName>
    </submittedName>
</protein>
<comment type="caution">
    <text evidence="1">The sequence shown here is derived from an EMBL/GenBank/DDBJ whole genome shotgun (WGS) entry which is preliminary data.</text>
</comment>
<reference evidence="2" key="1">
    <citation type="journal article" date="2020" name="Stud. Mycol.">
        <title>101 Dothideomycetes genomes: A test case for predicting lifestyles and emergence of pathogens.</title>
        <authorList>
            <person name="Haridas S."/>
            <person name="Albert R."/>
            <person name="Binder M."/>
            <person name="Bloem J."/>
            <person name="LaButti K."/>
            <person name="Salamov A."/>
            <person name="Andreopoulos B."/>
            <person name="Baker S."/>
            <person name="Barry K."/>
            <person name="Bills G."/>
            <person name="Bluhm B."/>
            <person name="Cannon C."/>
            <person name="Castanera R."/>
            <person name="Culley D."/>
            <person name="Daum C."/>
            <person name="Ezra D."/>
            <person name="Gonzalez J."/>
            <person name="Henrissat B."/>
            <person name="Kuo A."/>
            <person name="Liang C."/>
            <person name="Lipzen A."/>
            <person name="Lutzoni F."/>
            <person name="Magnuson J."/>
            <person name="Mondo S."/>
            <person name="Nolan M."/>
            <person name="Ohm R."/>
            <person name="Pangilinan J."/>
            <person name="Park H.-J."/>
            <person name="Ramirez L."/>
            <person name="Alfaro M."/>
            <person name="Sun H."/>
            <person name="Tritt A."/>
            <person name="Yoshinaga Y."/>
            <person name="Zwiers L.-H."/>
            <person name="Turgeon B."/>
            <person name="Goodwin S."/>
            <person name="Spatafora J."/>
            <person name="Crous P."/>
            <person name="Grigoriev I."/>
        </authorList>
    </citation>
    <scope>NUCLEOTIDE SEQUENCE [LARGE SCALE GENOMIC DNA]</scope>
    <source>
        <strain evidence="2">CBS 304.66</strain>
    </source>
</reference>
<sequence length="169" mass="19934">MHHSSTEAGVYFKEITFPTTLFVRNYGNVVALQHFLRNRAHKSTRTNLLLGGKATGLAGYPIFPSNSRWRMGQLRIRHPRKRQDPRIYQQQTISFSKLDKLNNDLRAILNWHRRNMLSQHKIRTTIGFMQWWKDADLDCLIENYEYLARSIDESGRRLENILPVIRSPV</sequence>
<proteinExistence type="predicted"/>
<dbReference type="AlphaFoldDB" id="A0A9P4N5N4"/>